<feature type="transmembrane region" description="Helical" evidence="2">
    <location>
        <begin position="12"/>
        <end position="32"/>
    </location>
</feature>
<comment type="caution">
    <text evidence="3">The sequence shown here is derived from an EMBL/GenBank/DDBJ whole genome shotgun (WGS) entry which is preliminary data.</text>
</comment>
<dbReference type="PROSITE" id="PS00018">
    <property type="entry name" value="EF_HAND_1"/>
    <property type="match status" value="1"/>
</dbReference>
<reference evidence="4" key="1">
    <citation type="submission" date="2017-09" db="EMBL/GenBank/DDBJ databases">
        <title>Depth-based differentiation of microbial function through sediment-hosted aquifers and enrichment of novel symbionts in the deep terrestrial subsurface.</title>
        <authorList>
            <person name="Probst A.J."/>
            <person name="Ladd B."/>
            <person name="Jarett J.K."/>
            <person name="Geller-Mcgrath D.E."/>
            <person name="Sieber C.M.K."/>
            <person name="Emerson J.B."/>
            <person name="Anantharaman K."/>
            <person name="Thomas B.C."/>
            <person name="Malmstrom R."/>
            <person name="Stieglmeier M."/>
            <person name="Klingl A."/>
            <person name="Woyke T."/>
            <person name="Ryan C.M."/>
            <person name="Banfield J.F."/>
        </authorList>
    </citation>
    <scope>NUCLEOTIDE SEQUENCE [LARGE SCALE GENOMIC DNA]</scope>
</reference>
<name>A0A2M8EZC2_9BACT</name>
<dbReference type="AlphaFoldDB" id="A0A2M8EZC2"/>
<proteinExistence type="predicted"/>
<keyword evidence="2" id="KW-0472">Membrane</keyword>
<evidence type="ECO:0000256" key="1">
    <source>
        <dbReference type="SAM" id="MobiDB-lite"/>
    </source>
</evidence>
<keyword evidence="2" id="KW-1133">Transmembrane helix</keyword>
<evidence type="ECO:0000313" key="3">
    <source>
        <dbReference type="EMBL" id="PJC32359.1"/>
    </source>
</evidence>
<organism evidence="3 4">
    <name type="scientific">Candidatus Roizmanbacteria bacterium CG_4_9_14_0_2_um_filter_39_13</name>
    <dbReference type="NCBI Taxonomy" id="1974839"/>
    <lineage>
        <taxon>Bacteria</taxon>
        <taxon>Candidatus Roizmaniibacteriota</taxon>
    </lineage>
</organism>
<evidence type="ECO:0008006" key="5">
    <source>
        <dbReference type="Google" id="ProtNLM"/>
    </source>
</evidence>
<evidence type="ECO:0000313" key="4">
    <source>
        <dbReference type="Proteomes" id="UP000231383"/>
    </source>
</evidence>
<evidence type="ECO:0000256" key="2">
    <source>
        <dbReference type="SAM" id="Phobius"/>
    </source>
</evidence>
<gene>
    <name evidence="3" type="ORF">CO051_03360</name>
</gene>
<dbReference type="EMBL" id="PFSC01000093">
    <property type="protein sequence ID" value="PJC32359.1"/>
    <property type="molecule type" value="Genomic_DNA"/>
</dbReference>
<dbReference type="InterPro" id="IPR018247">
    <property type="entry name" value="EF_Hand_1_Ca_BS"/>
</dbReference>
<feature type="region of interest" description="Disordered" evidence="1">
    <location>
        <begin position="205"/>
        <end position="235"/>
    </location>
</feature>
<keyword evidence="2" id="KW-0812">Transmembrane</keyword>
<sequence>MPNRKNIFQKFRVLLIGLIVLVVTFAMAYYFYKYSQRTKAAIIDKLINFEFLTPSIQTSVDDSTYIEVHMRSSQYKISVATILIRYPKNILTFDKDHADEGCHDLPSLTDSRVVEGGNNENFNTVVVTRLSSTSDANLPSGLICFGRIYFKGAQNGTGKITFSPAETELGNNWKWDIAGPDGGKFIPTFEDGKNEIAVTVSDQPIVTPTPTIDSNVTNSPTPPLEQFSEKSQDITSSSPSKTLYYPLVVRNWPSGNAGNTQWSHIILSNPSAETATVRINIWAATTYGTIQAGSELKNYTISIPPHGTYSSYSDENWRNMPDTYSQEGIQTIAALSISSNIAISGINRWQMRKGNTFDGIPEQVFDTPLIADPSFSLHSPLVVRNWPSGKEGYTQWSDIMLFNPNSDEIRVNFSVFHEKEGKNGVPLKEFTKTIPAHGWLNTYGMDEWKNLEANYPTSEIKAAVSITGPINKPFVGMSRWKLIQGKDSHTNPTISTIDTPLLSLENKLFYPLALRNWPSGSAGLTQWTDLILYNPNNEAVSVSIDIRENNRTSSSPQSDRPIIIAIRPHGYYGTYGTGWLAIPRAEPESGQTNANVSINVSGIYGIVGISRWKLVEGHTVTGHLQSLSDTPLMGESKVNEVAFPLIARGIPTGMNGNNLWNDTAIYNPSDTPNTVLFQLYSSRESNNFKNGSVLRIFKQTIAPHDYLNTYGLGQWHALPTNNADPVFSQSSLVIQSESPVYSIERMRYLSVPPPNNCQKKPLGDADCNDEIKPTDYEEWGEEFGLTTKETIADFDNNGKINLDDFEIWRSNL</sequence>
<dbReference type="Proteomes" id="UP000231383">
    <property type="component" value="Unassembled WGS sequence"/>
</dbReference>
<protein>
    <recommendedName>
        <fullName evidence="5">EF-hand domain-containing protein</fullName>
    </recommendedName>
</protein>
<feature type="compositionally biased region" description="Polar residues" evidence="1">
    <location>
        <begin position="205"/>
        <end position="219"/>
    </location>
</feature>
<accession>A0A2M8EZC2</accession>